<dbReference type="AlphaFoldDB" id="A0ABD1T3M7"/>
<feature type="repeat" description="PPR" evidence="2">
    <location>
        <begin position="75"/>
        <end position="109"/>
    </location>
</feature>
<dbReference type="InterPro" id="IPR002885">
    <property type="entry name" value="PPR_rpt"/>
</dbReference>
<evidence type="ECO:0000313" key="4">
    <source>
        <dbReference type="Proteomes" id="UP001604277"/>
    </source>
</evidence>
<evidence type="ECO:0000256" key="1">
    <source>
        <dbReference type="ARBA" id="ARBA00022737"/>
    </source>
</evidence>
<organism evidence="3 4">
    <name type="scientific">Forsythia ovata</name>
    <dbReference type="NCBI Taxonomy" id="205694"/>
    <lineage>
        <taxon>Eukaryota</taxon>
        <taxon>Viridiplantae</taxon>
        <taxon>Streptophyta</taxon>
        <taxon>Embryophyta</taxon>
        <taxon>Tracheophyta</taxon>
        <taxon>Spermatophyta</taxon>
        <taxon>Magnoliopsida</taxon>
        <taxon>eudicotyledons</taxon>
        <taxon>Gunneridae</taxon>
        <taxon>Pentapetalae</taxon>
        <taxon>asterids</taxon>
        <taxon>lamiids</taxon>
        <taxon>Lamiales</taxon>
        <taxon>Oleaceae</taxon>
        <taxon>Forsythieae</taxon>
        <taxon>Forsythia</taxon>
    </lineage>
</organism>
<dbReference type="PROSITE" id="PS51375">
    <property type="entry name" value="PPR"/>
    <property type="match status" value="2"/>
</dbReference>
<dbReference type="InterPro" id="IPR011990">
    <property type="entry name" value="TPR-like_helical_dom_sf"/>
</dbReference>
<gene>
    <name evidence="3" type="ORF">Fot_30910</name>
</gene>
<comment type="caution">
    <text evidence="3">The sequence shown here is derived from an EMBL/GenBank/DDBJ whole genome shotgun (WGS) entry which is preliminary data.</text>
</comment>
<evidence type="ECO:0000256" key="2">
    <source>
        <dbReference type="PROSITE-ProRule" id="PRU00708"/>
    </source>
</evidence>
<dbReference type="NCBIfam" id="TIGR00756">
    <property type="entry name" value="PPR"/>
    <property type="match status" value="2"/>
</dbReference>
<sequence length="124" mass="14136">MGERDLVSWNSMISGYSRMGFAKEAVELFGEMREEGLEPGEMSLVSVLGACGDLGDFNLGRWIEEYVMERGMELNTYIGSALIDMYGKCGNLVSARRVFDGMRKKDVITLECHDYWICTKWIIR</sequence>
<dbReference type="Proteomes" id="UP001604277">
    <property type="component" value="Unassembled WGS sequence"/>
</dbReference>
<feature type="repeat" description="PPR" evidence="2">
    <location>
        <begin position="5"/>
        <end position="39"/>
    </location>
</feature>
<dbReference type="InterPro" id="IPR046960">
    <property type="entry name" value="PPR_At4g14850-like_plant"/>
</dbReference>
<dbReference type="Gene3D" id="1.25.40.10">
    <property type="entry name" value="Tetratricopeptide repeat domain"/>
    <property type="match status" value="1"/>
</dbReference>
<dbReference type="Pfam" id="PF01535">
    <property type="entry name" value="PPR"/>
    <property type="match status" value="2"/>
</dbReference>
<keyword evidence="1" id="KW-0677">Repeat</keyword>
<accession>A0ABD1T3M7</accession>
<evidence type="ECO:0000313" key="3">
    <source>
        <dbReference type="EMBL" id="KAL2507263.1"/>
    </source>
</evidence>
<protein>
    <submittedName>
        <fullName evidence="3">Pentatricopeptide repeat-containing protein</fullName>
    </submittedName>
</protein>
<reference evidence="4" key="1">
    <citation type="submission" date="2024-07" db="EMBL/GenBank/DDBJ databases">
        <title>Two chromosome-level genome assemblies of Korean endemic species Abeliophyllum distichum and Forsythia ovata (Oleaceae).</title>
        <authorList>
            <person name="Jang H."/>
        </authorList>
    </citation>
    <scope>NUCLEOTIDE SEQUENCE [LARGE SCALE GENOMIC DNA]</scope>
</reference>
<name>A0ABD1T3M7_9LAMI</name>
<dbReference type="EMBL" id="JBFOLJ010000009">
    <property type="protein sequence ID" value="KAL2507263.1"/>
    <property type="molecule type" value="Genomic_DNA"/>
</dbReference>
<proteinExistence type="predicted"/>
<dbReference type="PANTHER" id="PTHR47926">
    <property type="entry name" value="PENTATRICOPEPTIDE REPEAT-CONTAINING PROTEIN"/>
    <property type="match status" value="1"/>
</dbReference>
<keyword evidence="4" id="KW-1185">Reference proteome</keyword>